<keyword evidence="1" id="KW-0547">Nucleotide-binding</keyword>
<name>S5YZZ2_PARAH</name>
<dbReference type="Proteomes" id="UP000015480">
    <property type="component" value="Plasmid pAMI4"/>
</dbReference>
<dbReference type="AlphaFoldDB" id="S5YZZ2"/>
<dbReference type="Pfam" id="PF02626">
    <property type="entry name" value="CT_A_B"/>
    <property type="match status" value="1"/>
</dbReference>
<keyword evidence="6" id="KW-0614">Plasmid</keyword>
<dbReference type="InterPro" id="IPR052708">
    <property type="entry name" value="PxpC"/>
</dbReference>
<feature type="domain" description="Carboxyltransferase" evidence="5">
    <location>
        <begin position="255"/>
        <end position="532"/>
    </location>
</feature>
<dbReference type="eggNOG" id="COG2049">
    <property type="taxonomic scope" value="Bacteria"/>
</dbReference>
<dbReference type="InterPro" id="IPR029000">
    <property type="entry name" value="Cyclophilin-like_dom_sf"/>
</dbReference>
<dbReference type="SUPFAM" id="SSF160467">
    <property type="entry name" value="PH0987 N-terminal domain-like"/>
    <property type="match status" value="1"/>
</dbReference>
<evidence type="ECO:0000256" key="1">
    <source>
        <dbReference type="ARBA" id="ARBA00022741"/>
    </source>
</evidence>
<dbReference type="InterPro" id="IPR003778">
    <property type="entry name" value="CT_A_B"/>
</dbReference>
<evidence type="ECO:0000259" key="5">
    <source>
        <dbReference type="SMART" id="SM00797"/>
    </source>
</evidence>
<dbReference type="GO" id="GO:0016787">
    <property type="term" value="F:hydrolase activity"/>
    <property type="evidence" value="ECO:0007669"/>
    <property type="project" value="UniProtKB-KW"/>
</dbReference>
<evidence type="ECO:0000313" key="7">
    <source>
        <dbReference type="Proteomes" id="UP000015480"/>
    </source>
</evidence>
<evidence type="ECO:0000259" key="4">
    <source>
        <dbReference type="SMART" id="SM00796"/>
    </source>
</evidence>
<evidence type="ECO:0008006" key="8">
    <source>
        <dbReference type="Google" id="ProtNLM"/>
    </source>
</evidence>
<evidence type="ECO:0000313" key="6">
    <source>
        <dbReference type="EMBL" id="AGT10776.1"/>
    </source>
</evidence>
<accession>S5YZZ2</accession>
<keyword evidence="7" id="KW-1185">Reference proteome</keyword>
<dbReference type="PANTHER" id="PTHR43309:SF3">
    <property type="entry name" value="5-OXOPROLINASE SUBUNIT C"/>
    <property type="match status" value="1"/>
</dbReference>
<dbReference type="SMART" id="SM00796">
    <property type="entry name" value="AHS1"/>
    <property type="match status" value="1"/>
</dbReference>
<dbReference type="Gene3D" id="2.40.100.10">
    <property type="entry name" value="Cyclophilin-like"/>
    <property type="match status" value="2"/>
</dbReference>
<dbReference type="PATRIC" id="fig|1367847.3.peg.3713"/>
<organism evidence="6 7">
    <name type="scientific">Paracoccus aminophilus JCM 7686</name>
    <dbReference type="NCBI Taxonomy" id="1367847"/>
    <lineage>
        <taxon>Bacteria</taxon>
        <taxon>Pseudomonadati</taxon>
        <taxon>Pseudomonadota</taxon>
        <taxon>Alphaproteobacteria</taxon>
        <taxon>Rhodobacterales</taxon>
        <taxon>Paracoccaceae</taxon>
        <taxon>Paracoccus</taxon>
    </lineage>
</organism>
<dbReference type="Gene3D" id="3.30.1360.40">
    <property type="match status" value="1"/>
</dbReference>
<dbReference type="GO" id="GO:0005524">
    <property type="term" value="F:ATP binding"/>
    <property type="evidence" value="ECO:0007669"/>
    <property type="project" value="UniProtKB-KW"/>
</dbReference>
<dbReference type="SMART" id="SM00797">
    <property type="entry name" value="AHS2"/>
    <property type="match status" value="1"/>
</dbReference>
<sequence>MRFLPCGSAALLVELDDLEDTLALDAALRAAPPLGLRAQMPAARTILLEFDPGLTTPARLAAAIQSLAPGGRAPGAPNSPPAGRIHEIAVIYDGEDLAEVARLTGLTTAEVIRRHGESLWTVAFNGFAPGFSYLTGGDPALEVPRRASPRTAIPAGSVALAGRFSGIYPKASPGGWQLLGRTAQAMWDESRDPPALLHPGDRVRFCAQEARSPGVAPVPAQPAAQVSPPSSDAFLIRAAPLAALYQDRGREGMAEQGVPRSGALDQGALRQLNRLLGNAAGTAALELTGGGFAFETNSAAVIAVTGAPCAIRINGALDFASHEPVALNPGDRVEIGAPSAGLHSYLGARGGFAVAPVLGSAARDTLSELGPLPLGAGARVALQGASAGAVLPPESPPELPRAGDTVTLDIILGPRSDWITPEALAALTSQDWRVTPQSSRVGIRLDGMPLARTDQRELASEGCITGAIQLPHSGLPVLFLADHPMTGGYPVIAVVAAHHLDLLAQIPPGARLRFRATAPFAEISPQTDGAQP</sequence>
<reference evidence="6 7" key="1">
    <citation type="journal article" date="2014" name="BMC Genomics">
        <title>Architecture and functions of a multipartite genome of the methylotrophic bacterium Paracoccus aminophilus JCM 7686, containing primary and secondary chromids.</title>
        <authorList>
            <person name="Dziewit L."/>
            <person name="Czarnecki J."/>
            <person name="Wibberg D."/>
            <person name="Radlinska M."/>
            <person name="Mrozek P."/>
            <person name="Szymczak M."/>
            <person name="Schluter A."/>
            <person name="Puhler A."/>
            <person name="Bartosik D."/>
        </authorList>
    </citation>
    <scope>NUCLEOTIDE SEQUENCE [LARGE SCALE GENOMIC DNA]</scope>
    <source>
        <strain evidence="6">JCM 7686</strain>
        <plasmid evidence="7">Plasmid pAMI4</plasmid>
    </source>
</reference>
<dbReference type="SUPFAM" id="SSF50891">
    <property type="entry name" value="Cyclophilin-like"/>
    <property type="match status" value="2"/>
</dbReference>
<dbReference type="KEGG" id="pami:JCM7686_pAMI4p085"/>
<dbReference type="Pfam" id="PF02682">
    <property type="entry name" value="CT_C_D"/>
    <property type="match status" value="1"/>
</dbReference>
<dbReference type="eggNOG" id="COG1984">
    <property type="taxonomic scope" value="Bacteria"/>
</dbReference>
<dbReference type="PANTHER" id="PTHR43309">
    <property type="entry name" value="5-OXOPROLINASE SUBUNIT C"/>
    <property type="match status" value="1"/>
</dbReference>
<keyword evidence="3" id="KW-0067">ATP-binding</keyword>
<evidence type="ECO:0000256" key="2">
    <source>
        <dbReference type="ARBA" id="ARBA00022801"/>
    </source>
</evidence>
<feature type="domain" description="Carboxyltransferase" evidence="4">
    <location>
        <begin position="1"/>
        <end position="197"/>
    </location>
</feature>
<dbReference type="EMBL" id="CP006652">
    <property type="protein sequence ID" value="AGT10776.1"/>
    <property type="molecule type" value="Genomic_DNA"/>
</dbReference>
<dbReference type="InterPro" id="IPR003833">
    <property type="entry name" value="CT_C_D"/>
</dbReference>
<gene>
    <name evidence="6" type="ORF">JCM7686_pAMI4p085</name>
</gene>
<dbReference type="HOGENOM" id="CLU_028967_5_0_5"/>
<proteinExistence type="predicted"/>
<evidence type="ECO:0000256" key="3">
    <source>
        <dbReference type="ARBA" id="ARBA00022840"/>
    </source>
</evidence>
<geneLocation type="plasmid" evidence="6 7">
    <name>pAMI4</name>
</geneLocation>
<keyword evidence="2" id="KW-0378">Hydrolase</keyword>
<dbReference type="OrthoDB" id="9768696at2"/>
<protein>
    <recommendedName>
        <fullName evidence="8">Allophanate hydrolase</fullName>
    </recommendedName>
</protein>